<evidence type="ECO:0000313" key="8">
    <source>
        <dbReference type="Proteomes" id="UP000034112"/>
    </source>
</evidence>
<evidence type="ECO:0000256" key="5">
    <source>
        <dbReference type="ARBA" id="ARBA00023002"/>
    </source>
</evidence>
<dbReference type="PANTHER" id="PTHR30096:SF0">
    <property type="entry name" value="4,5-DOPA DIOXYGENASE EXTRADIOL-LIKE PROTEIN"/>
    <property type="match status" value="1"/>
</dbReference>
<dbReference type="AlphaFoldDB" id="A0A0F9XUP6"/>
<dbReference type="InterPro" id="IPR004183">
    <property type="entry name" value="Xdiol_dOase_suB"/>
</dbReference>
<evidence type="ECO:0000259" key="6">
    <source>
        <dbReference type="Pfam" id="PF02900"/>
    </source>
</evidence>
<dbReference type="GO" id="GO:0016702">
    <property type="term" value="F:oxidoreductase activity, acting on single donors with incorporation of molecular oxygen, incorporation of two atoms of oxygen"/>
    <property type="evidence" value="ECO:0007669"/>
    <property type="project" value="UniProtKB-ARBA"/>
</dbReference>
<dbReference type="OMA" id="HAVYVPM"/>
<evidence type="ECO:0000256" key="2">
    <source>
        <dbReference type="ARBA" id="ARBA00007581"/>
    </source>
</evidence>
<evidence type="ECO:0000256" key="3">
    <source>
        <dbReference type="ARBA" id="ARBA00022723"/>
    </source>
</evidence>
<dbReference type="PIRSF" id="PIRSF006157">
    <property type="entry name" value="Doxgns_DODA"/>
    <property type="match status" value="1"/>
</dbReference>
<dbReference type="InterPro" id="IPR014436">
    <property type="entry name" value="Extradiol_dOase_DODA"/>
</dbReference>
<dbReference type="PANTHER" id="PTHR30096">
    <property type="entry name" value="4,5-DOPA DIOXYGENASE EXTRADIOL-LIKE PROTEIN"/>
    <property type="match status" value="1"/>
</dbReference>
<evidence type="ECO:0000256" key="4">
    <source>
        <dbReference type="ARBA" id="ARBA00022833"/>
    </source>
</evidence>
<dbReference type="Gene3D" id="3.40.830.10">
    <property type="entry name" value="LigB-like"/>
    <property type="match status" value="1"/>
</dbReference>
<dbReference type="Pfam" id="PF02900">
    <property type="entry name" value="LigB"/>
    <property type="match status" value="1"/>
</dbReference>
<dbReference type="SUPFAM" id="SSF53213">
    <property type="entry name" value="LigB-like"/>
    <property type="match status" value="1"/>
</dbReference>
<dbReference type="CDD" id="cd07363">
    <property type="entry name" value="45_DOPA_Dioxygenase"/>
    <property type="match status" value="1"/>
</dbReference>
<dbReference type="GO" id="GO:0008270">
    <property type="term" value="F:zinc ion binding"/>
    <property type="evidence" value="ECO:0007669"/>
    <property type="project" value="InterPro"/>
</dbReference>
<comment type="similarity">
    <text evidence="2">Belongs to the DODA-type extradiol aromatic ring-opening dioxygenase family.</text>
</comment>
<dbReference type="Proteomes" id="UP000034112">
    <property type="component" value="Unassembled WGS sequence"/>
</dbReference>
<reference evidence="8" key="1">
    <citation type="journal article" date="2015" name="Genome Announc.">
        <title>Draft whole-genome sequence of the biocontrol agent Trichoderma harzianum T6776.</title>
        <authorList>
            <person name="Baroncelli R."/>
            <person name="Piaggeschi G."/>
            <person name="Fiorini L."/>
            <person name="Bertolini E."/>
            <person name="Zapparata A."/>
            <person name="Pe M.E."/>
            <person name="Sarrocco S."/>
            <person name="Vannacci G."/>
        </authorList>
    </citation>
    <scope>NUCLEOTIDE SEQUENCE [LARGE SCALE GENOMIC DNA]</scope>
    <source>
        <strain evidence="8">T6776</strain>
    </source>
</reference>
<keyword evidence="4" id="KW-0862">Zinc</keyword>
<dbReference type="OrthoDB" id="7396853at2759"/>
<dbReference type="GO" id="GO:0008198">
    <property type="term" value="F:ferrous iron binding"/>
    <property type="evidence" value="ECO:0007669"/>
    <property type="project" value="InterPro"/>
</dbReference>
<organism evidence="7 8">
    <name type="scientific">Trichoderma harzianum</name>
    <name type="common">Hypocrea lixii</name>
    <dbReference type="NCBI Taxonomy" id="5544"/>
    <lineage>
        <taxon>Eukaryota</taxon>
        <taxon>Fungi</taxon>
        <taxon>Dikarya</taxon>
        <taxon>Ascomycota</taxon>
        <taxon>Pezizomycotina</taxon>
        <taxon>Sordariomycetes</taxon>
        <taxon>Hypocreomycetidae</taxon>
        <taxon>Hypocreales</taxon>
        <taxon>Hypocreaceae</taxon>
        <taxon>Trichoderma</taxon>
    </lineage>
</organism>
<comment type="cofactor">
    <cofactor evidence="1">
        <name>Zn(2+)</name>
        <dbReference type="ChEBI" id="CHEBI:29105"/>
    </cofactor>
</comment>
<comment type="caution">
    <text evidence="7">The sequence shown here is derived from an EMBL/GenBank/DDBJ whole genome shotgun (WGS) entry which is preliminary data.</text>
</comment>
<name>A0A0F9XUP6_TRIHA</name>
<keyword evidence="3" id="KW-0479">Metal-binding</keyword>
<dbReference type="EMBL" id="JOKZ01000097">
    <property type="protein sequence ID" value="KKP03798.1"/>
    <property type="molecule type" value="Genomic_DNA"/>
</dbReference>
<protein>
    <recommendedName>
        <fullName evidence="6">Extradiol ring-cleavage dioxygenase class III enzyme subunit B domain-containing protein</fullName>
    </recommendedName>
</protein>
<feature type="domain" description="Extradiol ring-cleavage dioxygenase class III enzyme subunit B" evidence="6">
    <location>
        <begin position="12"/>
        <end position="270"/>
    </location>
</feature>
<accession>A0A0F9XUP6</accession>
<evidence type="ECO:0000256" key="1">
    <source>
        <dbReference type="ARBA" id="ARBA00001947"/>
    </source>
</evidence>
<sequence>MIAMDDKRAPCLFISHGTGPFPLLDPEQQAFREMLRKHGSKLDGVKGILFFSAHWETKQPHITMGDEPGLYYDYEDQRAVLPKEAFEFQYAAKGDSQLAVQVAAQLRHRGFKPVLERRGFDHAVYVPMILMRPQADIPIVQMSILRGETDIESTELNIQLGQAVESFRDRGYAVIGSGGSYHDFQAIAKAYFENKFIPTGSSAFEDFLESAASIPDPKARAKALLGWRSLASSYLAHVEGSSEHLMPFMVASGSGGGHGGVKFDMYTYKGAAMSQYIW</sequence>
<gene>
    <name evidence="7" type="ORF">THAR02_04069</name>
</gene>
<proteinExistence type="inferred from homology"/>
<evidence type="ECO:0000313" key="7">
    <source>
        <dbReference type="EMBL" id="KKP03798.1"/>
    </source>
</evidence>
<keyword evidence="5" id="KW-0560">Oxidoreductase</keyword>